<reference evidence="1 2" key="1">
    <citation type="submission" date="2024-06" db="EMBL/GenBank/DDBJ databases">
        <title>Chitinophaga defluvii sp. nov., isolated from municipal sewage.</title>
        <authorList>
            <person name="Zhang L."/>
        </authorList>
    </citation>
    <scope>NUCLEOTIDE SEQUENCE [LARGE SCALE GENOMIC DNA]</scope>
    <source>
        <strain evidence="1 2">H8</strain>
    </source>
</reference>
<evidence type="ECO:0000313" key="2">
    <source>
        <dbReference type="Proteomes" id="UP001549749"/>
    </source>
</evidence>
<dbReference type="Proteomes" id="UP001549749">
    <property type="component" value="Unassembled WGS sequence"/>
</dbReference>
<comment type="caution">
    <text evidence="1">The sequence shown here is derived from an EMBL/GenBank/DDBJ whole genome shotgun (WGS) entry which is preliminary data.</text>
</comment>
<organism evidence="1 2">
    <name type="scientific">Chitinophaga defluvii</name>
    <dbReference type="NCBI Taxonomy" id="3163343"/>
    <lineage>
        <taxon>Bacteria</taxon>
        <taxon>Pseudomonadati</taxon>
        <taxon>Bacteroidota</taxon>
        <taxon>Chitinophagia</taxon>
        <taxon>Chitinophagales</taxon>
        <taxon>Chitinophagaceae</taxon>
        <taxon>Chitinophaga</taxon>
    </lineage>
</organism>
<sequence>MAIYNEGEIVCILFLGQPHLAGELFLQIINVNGELCFIPFFIKADPVPVVLLDYFWTISEDIGTNIDHEFLTEKVKTYVDQYTRLWVEVANYWASTKKLLSLI</sequence>
<evidence type="ECO:0008006" key="3">
    <source>
        <dbReference type="Google" id="ProtNLM"/>
    </source>
</evidence>
<dbReference type="RefSeq" id="WP_354663639.1">
    <property type="nucleotide sequence ID" value="NZ_JBEXAC010000003.1"/>
</dbReference>
<evidence type="ECO:0000313" key="1">
    <source>
        <dbReference type="EMBL" id="MET7001066.1"/>
    </source>
</evidence>
<gene>
    <name evidence="1" type="ORF">ABR189_27025</name>
</gene>
<dbReference type="EMBL" id="JBEXAC010000003">
    <property type="protein sequence ID" value="MET7001066.1"/>
    <property type="molecule type" value="Genomic_DNA"/>
</dbReference>
<proteinExistence type="predicted"/>
<name>A0ABV2TDG6_9BACT</name>
<protein>
    <recommendedName>
        <fullName evidence="3">Immunity protein 8 of polymorphic toxin system</fullName>
    </recommendedName>
</protein>
<keyword evidence="2" id="KW-1185">Reference proteome</keyword>
<accession>A0ABV2TDG6</accession>